<dbReference type="GO" id="GO:0003908">
    <property type="term" value="F:methylated-DNA-[protein]-cysteine S-methyltransferase activity"/>
    <property type="evidence" value="ECO:0007669"/>
    <property type="project" value="UniProtKB-UniRule"/>
</dbReference>
<evidence type="ECO:0000256" key="1">
    <source>
        <dbReference type="ARBA" id="ARBA00001286"/>
    </source>
</evidence>
<dbReference type="InterPro" id="IPR036631">
    <property type="entry name" value="MGMT_N_sf"/>
</dbReference>
<dbReference type="InterPro" id="IPR008332">
    <property type="entry name" value="MethylG_MeTrfase_N"/>
</dbReference>
<dbReference type="RefSeq" id="WP_062277053.1">
    <property type="nucleotide sequence ID" value="NZ_DF968179.1"/>
</dbReference>
<keyword evidence="13" id="KW-1185">Reference proteome</keyword>
<dbReference type="SUPFAM" id="SSF53155">
    <property type="entry name" value="Methylated DNA-protein cysteine methyltransferase domain"/>
    <property type="match status" value="1"/>
</dbReference>
<dbReference type="FunFam" id="1.10.10.10:FF:000214">
    <property type="entry name" value="Methylated-DNA--protein-cysteine methyltransferase"/>
    <property type="match status" value="1"/>
</dbReference>
<keyword evidence="5 9" id="KW-0808">Transferase</keyword>
<dbReference type="SUPFAM" id="SSF46767">
    <property type="entry name" value="Methylated DNA-protein cysteine methyltransferase, C-terminal domain"/>
    <property type="match status" value="1"/>
</dbReference>
<evidence type="ECO:0000313" key="13">
    <source>
        <dbReference type="Proteomes" id="UP000053370"/>
    </source>
</evidence>
<organism evidence="12">
    <name type="scientific">Flexilinea flocculi</name>
    <dbReference type="NCBI Taxonomy" id="1678840"/>
    <lineage>
        <taxon>Bacteria</taxon>
        <taxon>Bacillati</taxon>
        <taxon>Chloroflexota</taxon>
        <taxon>Anaerolineae</taxon>
        <taxon>Anaerolineales</taxon>
        <taxon>Anaerolineaceae</taxon>
        <taxon>Flexilinea</taxon>
    </lineage>
</organism>
<feature type="domain" description="Methylated-DNA-[protein]-cysteine S-methyltransferase DNA binding" evidence="10">
    <location>
        <begin position="73"/>
        <end position="152"/>
    </location>
</feature>
<reference evidence="12" key="1">
    <citation type="journal article" date="2015" name="Genome Announc.">
        <title>Draft Genome Sequence of Anaerolineae Strain TC1, a Novel Isolate from a Methanogenic Wastewater Treatment System.</title>
        <authorList>
            <person name="Matsuura N."/>
            <person name="Tourlousse D.M."/>
            <person name="Sun L."/>
            <person name="Toyonaga M."/>
            <person name="Kuroda K."/>
            <person name="Ohashi A."/>
            <person name="Cruz R."/>
            <person name="Yamaguchi T."/>
            <person name="Sekiguchi Y."/>
        </authorList>
    </citation>
    <scope>NUCLEOTIDE SEQUENCE [LARGE SCALE GENOMIC DNA]</scope>
    <source>
        <strain evidence="12">TC1</strain>
    </source>
</reference>
<comment type="miscellaneous">
    <text evidence="9">This enzyme catalyzes only one turnover and therefore is not strictly catalytic. According to one definition, an enzyme is a biocatalyst that acts repeatedly and over many reaction cycles.</text>
</comment>
<dbReference type="GO" id="GO:0005737">
    <property type="term" value="C:cytoplasm"/>
    <property type="evidence" value="ECO:0007669"/>
    <property type="project" value="UniProtKB-SubCell"/>
</dbReference>
<evidence type="ECO:0000256" key="5">
    <source>
        <dbReference type="ARBA" id="ARBA00022679"/>
    </source>
</evidence>
<dbReference type="InterPro" id="IPR023546">
    <property type="entry name" value="MGMT"/>
</dbReference>
<dbReference type="InterPro" id="IPR036217">
    <property type="entry name" value="MethylDNA_cys_MeTrfase_DNAb"/>
</dbReference>
<dbReference type="PANTHER" id="PTHR10815">
    <property type="entry name" value="METHYLATED-DNA--PROTEIN-CYSTEINE METHYLTRANSFERASE"/>
    <property type="match status" value="1"/>
</dbReference>
<dbReference type="Pfam" id="PF01035">
    <property type="entry name" value="DNA_binding_1"/>
    <property type="match status" value="1"/>
</dbReference>
<name>A0A0K8P973_9CHLR</name>
<evidence type="ECO:0000259" key="11">
    <source>
        <dbReference type="Pfam" id="PF02870"/>
    </source>
</evidence>
<comment type="catalytic activity">
    <reaction evidence="8 9">
        <text>a 6-O-methyl-2'-deoxyguanosine in DNA + L-cysteinyl-[protein] = S-methyl-L-cysteinyl-[protein] + a 2'-deoxyguanosine in DNA</text>
        <dbReference type="Rhea" id="RHEA:24000"/>
        <dbReference type="Rhea" id="RHEA-COMP:10131"/>
        <dbReference type="Rhea" id="RHEA-COMP:10132"/>
        <dbReference type="Rhea" id="RHEA-COMP:11367"/>
        <dbReference type="Rhea" id="RHEA-COMP:11368"/>
        <dbReference type="ChEBI" id="CHEBI:29950"/>
        <dbReference type="ChEBI" id="CHEBI:82612"/>
        <dbReference type="ChEBI" id="CHEBI:85445"/>
        <dbReference type="ChEBI" id="CHEBI:85448"/>
        <dbReference type="EC" id="2.1.1.63"/>
    </reaction>
</comment>
<dbReference type="PROSITE" id="PS00374">
    <property type="entry name" value="MGMT"/>
    <property type="match status" value="1"/>
</dbReference>
<dbReference type="InterPro" id="IPR014048">
    <property type="entry name" value="MethylDNA_cys_MeTrfase_DNA-bd"/>
</dbReference>
<evidence type="ECO:0000256" key="2">
    <source>
        <dbReference type="ARBA" id="ARBA00008711"/>
    </source>
</evidence>
<evidence type="ECO:0000313" key="12">
    <source>
        <dbReference type="EMBL" id="GAP39197.1"/>
    </source>
</evidence>
<dbReference type="CDD" id="cd06445">
    <property type="entry name" value="ATase"/>
    <property type="match status" value="1"/>
</dbReference>
<comment type="similarity">
    <text evidence="2 9">Belongs to the MGMT family.</text>
</comment>
<dbReference type="Gene3D" id="3.30.160.70">
    <property type="entry name" value="Methylated DNA-protein cysteine methyltransferase domain"/>
    <property type="match status" value="1"/>
</dbReference>
<accession>A0A0K8P973</accession>
<keyword evidence="7 9" id="KW-0234">DNA repair</keyword>
<dbReference type="OrthoDB" id="9802228at2"/>
<dbReference type="AlphaFoldDB" id="A0A0K8P973"/>
<comment type="subcellular location">
    <subcellularLocation>
        <location evidence="9">Cytoplasm</location>
    </subcellularLocation>
</comment>
<comment type="catalytic activity">
    <reaction evidence="1 9">
        <text>a 4-O-methyl-thymidine in DNA + L-cysteinyl-[protein] = a thymidine in DNA + S-methyl-L-cysteinyl-[protein]</text>
        <dbReference type="Rhea" id="RHEA:53428"/>
        <dbReference type="Rhea" id="RHEA-COMP:10131"/>
        <dbReference type="Rhea" id="RHEA-COMP:10132"/>
        <dbReference type="Rhea" id="RHEA-COMP:13555"/>
        <dbReference type="Rhea" id="RHEA-COMP:13556"/>
        <dbReference type="ChEBI" id="CHEBI:29950"/>
        <dbReference type="ChEBI" id="CHEBI:82612"/>
        <dbReference type="ChEBI" id="CHEBI:137386"/>
        <dbReference type="ChEBI" id="CHEBI:137387"/>
        <dbReference type="EC" id="2.1.1.63"/>
    </reaction>
</comment>
<dbReference type="HAMAP" id="MF_00772">
    <property type="entry name" value="OGT"/>
    <property type="match status" value="1"/>
</dbReference>
<dbReference type="Gene3D" id="1.10.10.10">
    <property type="entry name" value="Winged helix-like DNA-binding domain superfamily/Winged helix DNA-binding domain"/>
    <property type="match status" value="1"/>
</dbReference>
<gene>
    <name evidence="12" type="ORF">ATC1_11118</name>
</gene>
<comment type="function">
    <text evidence="9">Involved in the cellular defense against the biological effects of O6-methylguanine (O6-MeG) and O4-methylthymine (O4-MeT) in DNA. Repairs the methylated nucleobase in DNA by stoichiometrically transferring the methyl group to a cysteine residue in the enzyme. This is a suicide reaction: the enzyme is irreversibly inactivated.</text>
</comment>
<sequence length="155" mass="17235">MRYSCSYSTLLGPICITQEDSAIIRISLQNEKIPEDSTKAETELLQLAFRQIAEYLDGKRKVFDLPLRLSGTPFLQQVWRQLQQIPYGTTVSYKDIAAAIGNPKATRAVGQANHRNPIVIVVPCHRVISADGSLGGYGGGLPMKRFLLDLEKRFA</sequence>
<evidence type="ECO:0000256" key="3">
    <source>
        <dbReference type="ARBA" id="ARBA00022490"/>
    </source>
</evidence>
<evidence type="ECO:0000259" key="10">
    <source>
        <dbReference type="Pfam" id="PF01035"/>
    </source>
</evidence>
<proteinExistence type="inferred from homology"/>
<evidence type="ECO:0000256" key="8">
    <source>
        <dbReference type="ARBA" id="ARBA00049348"/>
    </source>
</evidence>
<feature type="domain" description="Methylguanine DNA methyltransferase ribonuclease-like" evidence="11">
    <location>
        <begin position="6"/>
        <end position="69"/>
    </location>
</feature>
<dbReference type="PANTHER" id="PTHR10815:SF13">
    <property type="entry name" value="METHYLATED-DNA--PROTEIN-CYSTEINE METHYLTRANSFERASE"/>
    <property type="match status" value="1"/>
</dbReference>
<dbReference type="InterPro" id="IPR001497">
    <property type="entry name" value="MethylDNA_cys_MeTrfase_AS"/>
</dbReference>
<evidence type="ECO:0000256" key="7">
    <source>
        <dbReference type="ARBA" id="ARBA00023204"/>
    </source>
</evidence>
<dbReference type="Proteomes" id="UP000053370">
    <property type="component" value="Unassembled WGS sequence"/>
</dbReference>
<feature type="active site" description="Nucleophile; methyl group acceptor" evidence="9">
    <location>
        <position position="124"/>
    </location>
</feature>
<evidence type="ECO:0000256" key="9">
    <source>
        <dbReference type="HAMAP-Rule" id="MF_00772"/>
    </source>
</evidence>
<dbReference type="PATRIC" id="fig|1678840.3.peg.142"/>
<protein>
    <recommendedName>
        <fullName evidence="9">Methylated-DNA--protein-cysteine methyltransferase</fullName>
        <ecNumber evidence="9">2.1.1.63</ecNumber>
    </recommendedName>
    <alternativeName>
        <fullName evidence="9">6-O-methylguanine-DNA methyltransferase</fullName>
        <shortName evidence="9">MGMT</shortName>
    </alternativeName>
    <alternativeName>
        <fullName evidence="9">O-6-methylguanine-DNA-alkyltransferase</fullName>
    </alternativeName>
</protein>
<evidence type="ECO:0000256" key="6">
    <source>
        <dbReference type="ARBA" id="ARBA00022763"/>
    </source>
</evidence>
<dbReference type="EMBL" id="DF968179">
    <property type="protein sequence ID" value="GAP39197.1"/>
    <property type="molecule type" value="Genomic_DNA"/>
</dbReference>
<dbReference type="EC" id="2.1.1.63" evidence="9"/>
<keyword evidence="3 9" id="KW-0963">Cytoplasm</keyword>
<dbReference type="Pfam" id="PF02870">
    <property type="entry name" value="Methyltransf_1N"/>
    <property type="match status" value="1"/>
</dbReference>
<evidence type="ECO:0000256" key="4">
    <source>
        <dbReference type="ARBA" id="ARBA00022603"/>
    </source>
</evidence>
<dbReference type="GO" id="GO:0032259">
    <property type="term" value="P:methylation"/>
    <property type="evidence" value="ECO:0007669"/>
    <property type="project" value="UniProtKB-KW"/>
</dbReference>
<dbReference type="NCBIfam" id="TIGR00589">
    <property type="entry name" value="ogt"/>
    <property type="match status" value="1"/>
</dbReference>
<dbReference type="InterPro" id="IPR036388">
    <property type="entry name" value="WH-like_DNA-bd_sf"/>
</dbReference>
<dbReference type="STRING" id="1678840.ATC1_11118"/>
<dbReference type="GO" id="GO:0006307">
    <property type="term" value="P:DNA alkylation repair"/>
    <property type="evidence" value="ECO:0007669"/>
    <property type="project" value="UniProtKB-UniRule"/>
</dbReference>
<keyword evidence="4 9" id="KW-0489">Methyltransferase</keyword>
<keyword evidence="6 9" id="KW-0227">DNA damage</keyword>